<dbReference type="KEGG" id="vg:63026103"/>
<dbReference type="Proteomes" id="UP000268332">
    <property type="component" value="Segment"/>
</dbReference>
<dbReference type="GeneID" id="63026103"/>
<evidence type="ECO:0000313" key="2">
    <source>
        <dbReference type="EMBL" id="AYR03035.1"/>
    </source>
</evidence>
<feature type="coiled-coil region" evidence="1">
    <location>
        <begin position="243"/>
        <end position="270"/>
    </location>
</feature>
<keyword evidence="1" id="KW-0175">Coiled coil</keyword>
<organism evidence="2 3">
    <name type="scientific">Gordonia phage Kroos</name>
    <dbReference type="NCBI Taxonomy" id="2483671"/>
    <lineage>
        <taxon>Viruses</taxon>
        <taxon>Duplodnaviria</taxon>
        <taxon>Heunggongvirae</taxon>
        <taxon>Uroviricota</taxon>
        <taxon>Caudoviricetes</taxon>
        <taxon>Stackebrandtviridae</taxon>
        <taxon>Schenleyvirinae</taxon>
        <taxon>Kroosvirus</taxon>
        <taxon>Kroosvirus kroos</taxon>
    </lineage>
</organism>
<sequence>MDTPRTPRDIAQLLTATIREGARGGDLAAVGAAATAAAILDLADAIREGIATDNEPDTHYRATCPADGCVLLDGHDGDHSPTAPPIRDVLADMGYANRADEGPAPDEPLLCLAEGHTPRGNRVVCAEPAGHPGHHIAGGYQWWDDGRPATSTLPPGYVAKMPDVVGDSPVVCGYPGANGTCRREPGHSGLHHDGYGGVYMTGQIVDSVAPPAPVEPLGAQVDRLARWIVDNVTGEPSQSEGAIDTAIRVITKLQSERDQARDDAETERASRETLYNTAKKLSEAIVHTVEVVEELREAREAAQ</sequence>
<evidence type="ECO:0000256" key="1">
    <source>
        <dbReference type="SAM" id="Coils"/>
    </source>
</evidence>
<evidence type="ECO:0000313" key="3">
    <source>
        <dbReference type="Proteomes" id="UP000268332"/>
    </source>
</evidence>
<protein>
    <submittedName>
        <fullName evidence="2">Uncharacterized protein</fullName>
    </submittedName>
</protein>
<gene>
    <name evidence="2" type="primary">56</name>
    <name evidence="2" type="ORF">SEA_KROOS_56</name>
</gene>
<accession>A0A3G3M9F3</accession>
<dbReference type="EMBL" id="MH976513">
    <property type="protein sequence ID" value="AYR03035.1"/>
    <property type="molecule type" value="Genomic_DNA"/>
</dbReference>
<proteinExistence type="predicted"/>
<reference evidence="2 3" key="1">
    <citation type="submission" date="2018-09" db="EMBL/GenBank/DDBJ databases">
        <authorList>
            <person name="Pope W.H."/>
            <person name="Garlena R.A."/>
            <person name="Russell D.A."/>
            <person name="Jacobs-Sera D."/>
            <person name="Hatfull G.F."/>
        </authorList>
    </citation>
    <scope>NUCLEOTIDE SEQUENCE [LARGE SCALE GENOMIC DNA]</scope>
</reference>
<keyword evidence="3" id="KW-1185">Reference proteome</keyword>
<dbReference type="RefSeq" id="YP_010001598.1">
    <property type="nucleotide sequence ID" value="NC_053234.1"/>
</dbReference>
<name>A0A3G3M9F3_9CAUD</name>